<gene>
    <name evidence="10" type="ORF">BJ684DRAFT_18572</name>
</gene>
<feature type="region of interest" description="Disordered" evidence="7">
    <location>
        <begin position="147"/>
        <end position="178"/>
    </location>
</feature>
<evidence type="ECO:0000256" key="1">
    <source>
        <dbReference type="ARBA" id="ARBA00004141"/>
    </source>
</evidence>
<dbReference type="AlphaFoldDB" id="A0A4P9Y7U3"/>
<evidence type="ECO:0000313" key="10">
    <source>
        <dbReference type="EMBL" id="RKP15075.1"/>
    </source>
</evidence>
<dbReference type="CDD" id="cd00029">
    <property type="entry name" value="C1"/>
    <property type="match status" value="1"/>
</dbReference>
<organism evidence="10 11">
    <name type="scientific">Piptocephalis cylindrospora</name>
    <dbReference type="NCBI Taxonomy" id="1907219"/>
    <lineage>
        <taxon>Eukaryota</taxon>
        <taxon>Fungi</taxon>
        <taxon>Fungi incertae sedis</taxon>
        <taxon>Zoopagomycota</taxon>
        <taxon>Zoopagomycotina</taxon>
        <taxon>Zoopagomycetes</taxon>
        <taxon>Zoopagales</taxon>
        <taxon>Piptocephalidaceae</taxon>
        <taxon>Piptocephalis</taxon>
    </lineage>
</organism>
<sequence length="439" mass="48623">MTSSSAARLTHSFQERNFTRWTFCDHCNAILWGLIRQGFECSQCGFICHRKCLSQLTYACDHLYAKAPASSPDSPAHTSAQPLEHTADSAFHLQLEEEDGQGPDDTLSDSEMSVVRRIRTLSSEGRRLRPAQPTLLSPSLTLDTIEGASFSGSNDKDRSALQSSATLPAPGKEGKGWKKQRSLVQDLIISTALNQRAISKASKHPGLNLLTTTPRNFQWTVSRVGGLAAFEQQVQAILTWEAPSVTLLCILAWTVLCLYPGTLLLLPPTLIIYIILSFYFAKAHRLAQLQEKEEGGGGKKSKKDRPKHRLSQAPPPAPGSIQYKENMRFIQNGMGTFSDAYDALMAQMVYLDWSDEVKTWQILQGALLLLLATFLLILWVPINWVLLVGGWTVLVANTAIARAFGDVIIPLLVDRVGHRVRQAQLQYASSTTSYTVKQE</sequence>
<dbReference type="GO" id="GO:0046872">
    <property type="term" value="F:metal ion binding"/>
    <property type="evidence" value="ECO:0007669"/>
    <property type="project" value="UniProtKB-KW"/>
</dbReference>
<dbReference type="Pfam" id="PF00130">
    <property type="entry name" value="C1_1"/>
    <property type="match status" value="1"/>
</dbReference>
<dbReference type="InterPro" id="IPR002219">
    <property type="entry name" value="PKC_DAG/PE"/>
</dbReference>
<evidence type="ECO:0000256" key="6">
    <source>
        <dbReference type="ARBA" id="ARBA00023136"/>
    </source>
</evidence>
<protein>
    <recommendedName>
        <fullName evidence="9">Phorbol-ester/DAG-type domain-containing protein</fullName>
    </recommendedName>
</protein>
<dbReference type="Proteomes" id="UP000267251">
    <property type="component" value="Unassembled WGS sequence"/>
</dbReference>
<evidence type="ECO:0000259" key="9">
    <source>
        <dbReference type="PROSITE" id="PS50081"/>
    </source>
</evidence>
<evidence type="ECO:0000256" key="3">
    <source>
        <dbReference type="ARBA" id="ARBA00022723"/>
    </source>
</evidence>
<keyword evidence="4" id="KW-0862">Zinc</keyword>
<dbReference type="PANTHER" id="PTHR28304">
    <property type="entry name" value="PEROXISOMAL MEMBRANE PROTEIN PEX29"/>
    <property type="match status" value="1"/>
</dbReference>
<dbReference type="Pfam" id="PF06398">
    <property type="entry name" value="Pex24p"/>
    <property type="match status" value="1"/>
</dbReference>
<evidence type="ECO:0000256" key="4">
    <source>
        <dbReference type="ARBA" id="ARBA00022833"/>
    </source>
</evidence>
<keyword evidence="11" id="KW-1185">Reference proteome</keyword>
<dbReference type="EMBL" id="KZ987760">
    <property type="protein sequence ID" value="RKP15075.1"/>
    <property type="molecule type" value="Genomic_DNA"/>
</dbReference>
<proteinExistence type="predicted"/>
<dbReference type="PROSITE" id="PS00479">
    <property type="entry name" value="ZF_DAG_PE_1"/>
    <property type="match status" value="1"/>
</dbReference>
<dbReference type="SUPFAM" id="SSF57889">
    <property type="entry name" value="Cysteine-rich domain"/>
    <property type="match status" value="1"/>
</dbReference>
<evidence type="ECO:0000256" key="5">
    <source>
        <dbReference type="ARBA" id="ARBA00022989"/>
    </source>
</evidence>
<evidence type="ECO:0000256" key="8">
    <source>
        <dbReference type="SAM" id="Phobius"/>
    </source>
</evidence>
<keyword evidence="3" id="KW-0479">Metal-binding</keyword>
<dbReference type="GO" id="GO:0005778">
    <property type="term" value="C:peroxisomal membrane"/>
    <property type="evidence" value="ECO:0007669"/>
    <property type="project" value="TreeGrafter"/>
</dbReference>
<name>A0A4P9Y7U3_9FUNG</name>
<dbReference type="GO" id="GO:0007031">
    <property type="term" value="P:peroxisome organization"/>
    <property type="evidence" value="ECO:0007669"/>
    <property type="project" value="UniProtKB-ARBA"/>
</dbReference>
<dbReference type="SMART" id="SM00109">
    <property type="entry name" value="C1"/>
    <property type="match status" value="1"/>
</dbReference>
<accession>A0A4P9Y7U3</accession>
<dbReference type="InterPro" id="IPR046349">
    <property type="entry name" value="C1-like_sf"/>
</dbReference>
<dbReference type="Gene3D" id="3.30.60.20">
    <property type="match status" value="1"/>
</dbReference>
<feature type="transmembrane region" description="Helical" evidence="8">
    <location>
        <begin position="362"/>
        <end position="382"/>
    </location>
</feature>
<feature type="transmembrane region" description="Helical" evidence="8">
    <location>
        <begin position="250"/>
        <end position="276"/>
    </location>
</feature>
<evidence type="ECO:0000256" key="2">
    <source>
        <dbReference type="ARBA" id="ARBA00022692"/>
    </source>
</evidence>
<dbReference type="OrthoDB" id="74314at2759"/>
<dbReference type="InterPro" id="IPR020454">
    <property type="entry name" value="DAG/PE-bd"/>
</dbReference>
<evidence type="ECO:0000313" key="11">
    <source>
        <dbReference type="Proteomes" id="UP000267251"/>
    </source>
</evidence>
<feature type="region of interest" description="Disordered" evidence="7">
    <location>
        <begin position="291"/>
        <end position="319"/>
    </location>
</feature>
<dbReference type="PROSITE" id="PS50081">
    <property type="entry name" value="ZF_DAG_PE_2"/>
    <property type="match status" value="1"/>
</dbReference>
<feature type="domain" description="Phorbol-ester/DAG-type" evidence="9">
    <location>
        <begin position="10"/>
        <end position="60"/>
    </location>
</feature>
<dbReference type="PRINTS" id="PR00008">
    <property type="entry name" value="DAGPEDOMAIN"/>
</dbReference>
<keyword evidence="5 8" id="KW-1133">Transmembrane helix</keyword>
<keyword evidence="6 8" id="KW-0472">Membrane</keyword>
<dbReference type="InterPro" id="IPR010482">
    <property type="entry name" value="TECPR1-like_DysF"/>
</dbReference>
<comment type="subcellular location">
    <subcellularLocation>
        <location evidence="1">Membrane</location>
        <topology evidence="1">Multi-pass membrane protein</topology>
    </subcellularLocation>
</comment>
<feature type="compositionally biased region" description="Basic residues" evidence="7">
    <location>
        <begin position="299"/>
        <end position="310"/>
    </location>
</feature>
<feature type="transmembrane region" description="Helical" evidence="8">
    <location>
        <begin position="388"/>
        <end position="413"/>
    </location>
</feature>
<keyword evidence="2 8" id="KW-0812">Transmembrane</keyword>
<evidence type="ECO:0000256" key="7">
    <source>
        <dbReference type="SAM" id="MobiDB-lite"/>
    </source>
</evidence>
<reference evidence="11" key="1">
    <citation type="journal article" date="2018" name="Nat. Microbiol.">
        <title>Leveraging single-cell genomics to expand the fungal tree of life.</title>
        <authorList>
            <person name="Ahrendt S.R."/>
            <person name="Quandt C.A."/>
            <person name="Ciobanu D."/>
            <person name="Clum A."/>
            <person name="Salamov A."/>
            <person name="Andreopoulos B."/>
            <person name="Cheng J.F."/>
            <person name="Woyke T."/>
            <person name="Pelin A."/>
            <person name="Henrissat B."/>
            <person name="Reynolds N.K."/>
            <person name="Benny G.L."/>
            <person name="Smith M.E."/>
            <person name="James T.Y."/>
            <person name="Grigoriev I.V."/>
        </authorList>
    </citation>
    <scope>NUCLEOTIDE SEQUENCE [LARGE SCALE GENOMIC DNA]</scope>
</reference>
<dbReference type="InterPro" id="IPR052816">
    <property type="entry name" value="Peroxisomal_Membrane_PEX28-32"/>
</dbReference>
<dbReference type="PANTHER" id="PTHR28304:SF2">
    <property type="entry name" value="PEROXISOMAL MEMBRANE PROTEIN PEX29"/>
    <property type="match status" value="1"/>
</dbReference>